<accession>A0A1A9VQI0</accession>
<dbReference type="Proteomes" id="UP000078200">
    <property type="component" value="Unassembled WGS sequence"/>
</dbReference>
<reference evidence="1" key="1">
    <citation type="submission" date="2020-05" db="UniProtKB">
        <authorList>
            <consortium name="EnsemblMetazoa"/>
        </authorList>
    </citation>
    <scope>IDENTIFICATION</scope>
    <source>
        <strain evidence="1">TTRI</strain>
    </source>
</reference>
<evidence type="ECO:0000313" key="2">
    <source>
        <dbReference type="Proteomes" id="UP000078200"/>
    </source>
</evidence>
<name>A0A1A9VQI0_GLOAU</name>
<dbReference type="AlphaFoldDB" id="A0A1A9VQI0"/>
<evidence type="ECO:0000313" key="1">
    <source>
        <dbReference type="EnsemblMetazoa" id="GAUT044398-PA"/>
    </source>
</evidence>
<protein>
    <submittedName>
        <fullName evidence="1">Uncharacterized protein</fullName>
    </submittedName>
</protein>
<sequence length="113" mass="12894">MCYHSGIHVNHVEIDVTYNLCGNEKASSGHTFYYVYLRREHPLDQDTAFINIQVISLLPPLTCRMKKTPEKKTDLRGRVTTSLQPVEPVVEDWKTVVNADISCARISLFGKED</sequence>
<organism evidence="1 2">
    <name type="scientific">Glossina austeni</name>
    <name type="common">Savannah tsetse fly</name>
    <dbReference type="NCBI Taxonomy" id="7395"/>
    <lineage>
        <taxon>Eukaryota</taxon>
        <taxon>Metazoa</taxon>
        <taxon>Ecdysozoa</taxon>
        <taxon>Arthropoda</taxon>
        <taxon>Hexapoda</taxon>
        <taxon>Insecta</taxon>
        <taxon>Pterygota</taxon>
        <taxon>Neoptera</taxon>
        <taxon>Endopterygota</taxon>
        <taxon>Diptera</taxon>
        <taxon>Brachycera</taxon>
        <taxon>Muscomorpha</taxon>
        <taxon>Hippoboscoidea</taxon>
        <taxon>Glossinidae</taxon>
        <taxon>Glossina</taxon>
    </lineage>
</organism>
<dbReference type="EnsemblMetazoa" id="GAUT044398-RA">
    <property type="protein sequence ID" value="GAUT044398-PA"/>
    <property type="gene ID" value="GAUT044398"/>
</dbReference>
<keyword evidence="2" id="KW-1185">Reference proteome</keyword>
<proteinExistence type="predicted"/>
<dbReference type="VEuPathDB" id="VectorBase:GAUT044398"/>